<dbReference type="RefSeq" id="WP_118963481.1">
    <property type="nucleotide sequence ID" value="NZ_CP023036.1"/>
</dbReference>
<feature type="domain" description="EamA" evidence="12">
    <location>
        <begin position="54"/>
        <end position="123"/>
    </location>
</feature>
<dbReference type="InterPro" id="IPR000620">
    <property type="entry name" value="EamA_dom"/>
</dbReference>
<dbReference type="InterPro" id="IPR000390">
    <property type="entry name" value="Small_drug/metabolite_transptr"/>
</dbReference>
<dbReference type="GO" id="GO:0009103">
    <property type="term" value="P:lipopolysaccharide biosynthetic process"/>
    <property type="evidence" value="ECO:0007669"/>
    <property type="project" value="UniProtKB-KW"/>
</dbReference>
<dbReference type="KEGG" id="ksc:CD178_02943"/>
<keyword evidence="8 11" id="KW-1133">Transmembrane helix</keyword>
<dbReference type="PANTHER" id="PTHR30561">
    <property type="entry name" value="SMR FAMILY PROTON-DEPENDENT DRUG EFFLUX TRANSPORTER SUGE"/>
    <property type="match status" value="1"/>
</dbReference>
<evidence type="ECO:0000256" key="3">
    <source>
        <dbReference type="ARBA" id="ARBA00022516"/>
    </source>
</evidence>
<comment type="subcellular location">
    <subcellularLocation>
        <location evidence="1">Cell membrane</location>
        <topology evidence="1">Multi-pass membrane protein</topology>
    </subcellularLocation>
</comment>
<feature type="transmembrane region" description="Helical" evidence="11">
    <location>
        <begin position="107"/>
        <end position="125"/>
    </location>
</feature>
<keyword evidence="4" id="KW-0997">Cell inner membrane</keyword>
<dbReference type="SUPFAM" id="SSF103481">
    <property type="entry name" value="Multidrug resistance efflux transporter EmrE"/>
    <property type="match status" value="1"/>
</dbReference>
<keyword evidence="5" id="KW-0441">Lipid A biosynthesis</keyword>
<evidence type="ECO:0000256" key="2">
    <source>
        <dbReference type="ARBA" id="ARBA00022475"/>
    </source>
</evidence>
<keyword evidence="7" id="KW-0448">Lipopolysaccharide biosynthesis</keyword>
<evidence type="ECO:0000256" key="6">
    <source>
        <dbReference type="ARBA" id="ARBA00022692"/>
    </source>
</evidence>
<accession>A0A347WFP4</accession>
<evidence type="ECO:0000256" key="11">
    <source>
        <dbReference type="SAM" id="Phobius"/>
    </source>
</evidence>
<protein>
    <submittedName>
        <fullName evidence="13">4-amino-4-deoxy-L-arabinose-phosphoundecaprenol flippase subunit ArnF</fullName>
    </submittedName>
</protein>
<dbReference type="PANTHER" id="PTHR30561:SF9">
    <property type="entry name" value="4-AMINO-4-DEOXY-L-ARABINOSE-PHOSPHOUNDECAPRENOL FLIPPASE SUBUNIT ARNF-RELATED"/>
    <property type="match status" value="1"/>
</dbReference>
<proteinExistence type="predicted"/>
<evidence type="ECO:0000256" key="9">
    <source>
        <dbReference type="ARBA" id="ARBA00023098"/>
    </source>
</evidence>
<dbReference type="OrthoDB" id="6058674at2"/>
<reference evidence="13 14" key="1">
    <citation type="submission" date="2017-08" db="EMBL/GenBank/DDBJ databases">
        <title>Complete genome sequence of Gluconacetobacter saccharivorans CV1 isolated from Fermented Vinegar.</title>
        <authorList>
            <person name="Kim S.-Y."/>
        </authorList>
    </citation>
    <scope>NUCLEOTIDE SEQUENCE [LARGE SCALE GENOMIC DNA]</scope>
    <source>
        <strain evidence="13 14">CV1</strain>
    </source>
</reference>
<organism evidence="13 14">
    <name type="scientific">Komagataeibacter saccharivorans</name>
    <dbReference type="NCBI Taxonomy" id="265959"/>
    <lineage>
        <taxon>Bacteria</taxon>
        <taxon>Pseudomonadati</taxon>
        <taxon>Pseudomonadota</taxon>
        <taxon>Alphaproteobacteria</taxon>
        <taxon>Acetobacterales</taxon>
        <taxon>Acetobacteraceae</taxon>
        <taxon>Komagataeibacter</taxon>
    </lineage>
</organism>
<dbReference type="GO" id="GO:0005886">
    <property type="term" value="C:plasma membrane"/>
    <property type="evidence" value="ECO:0007669"/>
    <property type="project" value="UniProtKB-SubCell"/>
</dbReference>
<feature type="transmembrane region" description="Helical" evidence="11">
    <location>
        <begin position="81"/>
        <end position="101"/>
    </location>
</feature>
<keyword evidence="14" id="KW-1185">Reference proteome</keyword>
<feature type="transmembrane region" description="Helical" evidence="11">
    <location>
        <begin position="45"/>
        <end position="74"/>
    </location>
</feature>
<dbReference type="Pfam" id="PF00892">
    <property type="entry name" value="EamA"/>
    <property type="match status" value="1"/>
</dbReference>
<sequence>MKFGTVVLVMVSVLLSSSAQILLKTGMSAPRVQNALSGREDVRHIIWAIALNPSVIAGLIAFALSAVVWLLVLARIDVSQAYPCVALGIVLTVVAGIVFLGEQIHPMRIIGLVVIVSGVILMARAR</sequence>
<dbReference type="GO" id="GO:0022857">
    <property type="term" value="F:transmembrane transporter activity"/>
    <property type="evidence" value="ECO:0007669"/>
    <property type="project" value="InterPro"/>
</dbReference>
<dbReference type="GO" id="GO:0009245">
    <property type="term" value="P:lipid A biosynthetic process"/>
    <property type="evidence" value="ECO:0007669"/>
    <property type="project" value="UniProtKB-KW"/>
</dbReference>
<evidence type="ECO:0000256" key="10">
    <source>
        <dbReference type="ARBA" id="ARBA00023136"/>
    </source>
</evidence>
<evidence type="ECO:0000256" key="1">
    <source>
        <dbReference type="ARBA" id="ARBA00004651"/>
    </source>
</evidence>
<keyword evidence="9" id="KW-0443">Lipid metabolism</keyword>
<dbReference type="Proteomes" id="UP000264120">
    <property type="component" value="Chromosome"/>
</dbReference>
<keyword evidence="6 11" id="KW-0812">Transmembrane</keyword>
<gene>
    <name evidence="13" type="ORF">CD178_02943</name>
</gene>
<evidence type="ECO:0000256" key="8">
    <source>
        <dbReference type="ARBA" id="ARBA00022989"/>
    </source>
</evidence>
<keyword evidence="2" id="KW-1003">Cell membrane</keyword>
<evidence type="ECO:0000313" key="14">
    <source>
        <dbReference type="Proteomes" id="UP000264120"/>
    </source>
</evidence>
<evidence type="ECO:0000256" key="7">
    <source>
        <dbReference type="ARBA" id="ARBA00022985"/>
    </source>
</evidence>
<keyword evidence="10 11" id="KW-0472">Membrane</keyword>
<dbReference type="AlphaFoldDB" id="A0A347WFP4"/>
<evidence type="ECO:0000259" key="12">
    <source>
        <dbReference type="Pfam" id="PF00892"/>
    </source>
</evidence>
<evidence type="ECO:0000313" key="13">
    <source>
        <dbReference type="EMBL" id="AXY23687.1"/>
    </source>
</evidence>
<dbReference type="EMBL" id="CP023036">
    <property type="protein sequence ID" value="AXY23687.1"/>
    <property type="molecule type" value="Genomic_DNA"/>
</dbReference>
<dbReference type="Gene3D" id="1.10.3730.20">
    <property type="match status" value="1"/>
</dbReference>
<name>A0A347WFP4_9PROT</name>
<evidence type="ECO:0000256" key="4">
    <source>
        <dbReference type="ARBA" id="ARBA00022519"/>
    </source>
</evidence>
<keyword evidence="3" id="KW-0444">Lipid biosynthesis</keyword>
<evidence type="ECO:0000256" key="5">
    <source>
        <dbReference type="ARBA" id="ARBA00022556"/>
    </source>
</evidence>
<dbReference type="InterPro" id="IPR037185">
    <property type="entry name" value="EmrE-like"/>
</dbReference>